<organism evidence="11 12">
    <name type="scientific">candidate division MSBL1 archaeon SCGC-AAA382A20</name>
    <dbReference type="NCBI Taxonomy" id="1698280"/>
    <lineage>
        <taxon>Archaea</taxon>
        <taxon>Methanobacteriati</taxon>
        <taxon>Methanobacteriota</taxon>
        <taxon>candidate division MSBL1</taxon>
    </lineage>
</organism>
<dbReference type="SUPFAM" id="SSF53067">
    <property type="entry name" value="Actin-like ATPase domain"/>
    <property type="match status" value="1"/>
</dbReference>
<proteinExistence type="inferred from homology"/>
<dbReference type="InterPro" id="IPR001792">
    <property type="entry name" value="Acylphosphatase-like_dom"/>
</dbReference>
<dbReference type="InterPro" id="IPR051060">
    <property type="entry name" value="Carbamoyltrans_HypF-like"/>
</dbReference>
<dbReference type="InterPro" id="IPR041440">
    <property type="entry name" value="HypF_C"/>
</dbReference>
<dbReference type="Pfam" id="PF01300">
    <property type="entry name" value="Sua5_yciO_yrdC"/>
    <property type="match status" value="1"/>
</dbReference>
<dbReference type="NCBIfam" id="TIGR00143">
    <property type="entry name" value="hypF"/>
    <property type="match status" value="1"/>
</dbReference>
<dbReference type="InterPro" id="IPR043129">
    <property type="entry name" value="ATPase_NBD"/>
</dbReference>
<dbReference type="InterPro" id="IPR017945">
    <property type="entry name" value="DHBP_synth_RibB-like_a/b_dom"/>
</dbReference>
<evidence type="ECO:0008006" key="13">
    <source>
        <dbReference type="Google" id="ProtNLM"/>
    </source>
</evidence>
<dbReference type="InterPro" id="IPR006070">
    <property type="entry name" value="Sua5-like_dom"/>
</dbReference>
<comment type="similarity">
    <text evidence="2">Belongs to the carbamoyltransferase HypF family.</text>
</comment>
<dbReference type="InterPro" id="IPR011125">
    <property type="entry name" value="Znf_HypF"/>
</dbReference>
<dbReference type="PIRSF" id="PIRSF006256">
    <property type="entry name" value="CMPcnvr_hdrg_mat"/>
    <property type="match status" value="1"/>
</dbReference>
<dbReference type="UniPathway" id="UPA00335"/>
<dbReference type="Pfam" id="PF07503">
    <property type="entry name" value="zf-HYPF"/>
    <property type="match status" value="2"/>
</dbReference>
<dbReference type="PROSITE" id="PS51163">
    <property type="entry name" value="YRDC"/>
    <property type="match status" value="1"/>
</dbReference>
<evidence type="ECO:0000313" key="11">
    <source>
        <dbReference type="EMBL" id="KXB06530.1"/>
    </source>
</evidence>
<dbReference type="Gene3D" id="3.30.420.360">
    <property type="match status" value="1"/>
</dbReference>
<dbReference type="Gene3D" id="3.30.420.40">
    <property type="match status" value="1"/>
</dbReference>
<dbReference type="InterPro" id="IPR004421">
    <property type="entry name" value="Carbamoyltransferase_HypF"/>
</dbReference>
<evidence type="ECO:0000259" key="9">
    <source>
        <dbReference type="PROSITE" id="PS51160"/>
    </source>
</evidence>
<dbReference type="PANTHER" id="PTHR42959">
    <property type="entry name" value="CARBAMOYLTRANSFERASE"/>
    <property type="match status" value="1"/>
</dbReference>
<dbReference type="Gene3D" id="3.90.870.50">
    <property type="match status" value="1"/>
</dbReference>
<evidence type="ECO:0000256" key="3">
    <source>
        <dbReference type="ARBA" id="ARBA00022598"/>
    </source>
</evidence>
<comment type="pathway">
    <text evidence="1">Protein modification; [NiFe] hydrogenase maturation.</text>
</comment>
<evidence type="ECO:0000256" key="7">
    <source>
        <dbReference type="ARBA" id="ARBA00048220"/>
    </source>
</evidence>
<dbReference type="GO" id="GO:0003725">
    <property type="term" value="F:double-stranded RNA binding"/>
    <property type="evidence" value="ECO:0007669"/>
    <property type="project" value="InterPro"/>
</dbReference>
<evidence type="ECO:0000256" key="8">
    <source>
        <dbReference type="PROSITE-ProRule" id="PRU00520"/>
    </source>
</evidence>
<evidence type="ECO:0000256" key="4">
    <source>
        <dbReference type="ARBA" id="ARBA00022723"/>
    </source>
</evidence>
<dbReference type="PROSITE" id="PS51160">
    <property type="entry name" value="ACYLPHOSPHATASE_3"/>
    <property type="match status" value="1"/>
</dbReference>
<dbReference type="GO" id="GO:0008270">
    <property type="term" value="F:zinc ion binding"/>
    <property type="evidence" value="ECO:0007669"/>
    <property type="project" value="UniProtKB-KW"/>
</dbReference>
<dbReference type="GO" id="GO:0016743">
    <property type="term" value="F:carboxyl- or carbamoyltransferase activity"/>
    <property type="evidence" value="ECO:0007669"/>
    <property type="project" value="InterPro"/>
</dbReference>
<protein>
    <recommendedName>
        <fullName evidence="13">Carbamoyltransferase</fullName>
    </recommendedName>
</protein>
<evidence type="ECO:0000259" key="10">
    <source>
        <dbReference type="PROSITE" id="PS51163"/>
    </source>
</evidence>
<feature type="domain" description="Acylphosphatase-like" evidence="9">
    <location>
        <begin position="1"/>
        <end position="46"/>
    </location>
</feature>
<evidence type="ECO:0000313" key="12">
    <source>
        <dbReference type="Proteomes" id="UP000070263"/>
    </source>
</evidence>
<keyword evidence="6" id="KW-0862">Zinc</keyword>
<evidence type="ECO:0000256" key="6">
    <source>
        <dbReference type="ARBA" id="ARBA00022833"/>
    </source>
</evidence>
<evidence type="ECO:0000256" key="1">
    <source>
        <dbReference type="ARBA" id="ARBA00004711"/>
    </source>
</evidence>
<dbReference type="InterPro" id="IPR055128">
    <property type="entry name" value="HypF_C_2"/>
</dbReference>
<dbReference type="EMBL" id="LHYE01000043">
    <property type="protein sequence ID" value="KXB06530.1"/>
    <property type="molecule type" value="Genomic_DNA"/>
</dbReference>
<evidence type="ECO:0000256" key="2">
    <source>
        <dbReference type="ARBA" id="ARBA00008097"/>
    </source>
</evidence>
<dbReference type="Pfam" id="PF17788">
    <property type="entry name" value="HypF_C"/>
    <property type="match status" value="1"/>
</dbReference>
<sequence length="702" mass="77494">MLEGPQEKIEEFLDRLKDEKPPLSEIQDVNVNYSQTEGLEKFRILKSAAGGQGSGTIPPDTAMCGKCYADMRDPEIRYHNYWATSCVDCGPRFTVIRGLPYDRPRTSMDEFPMCEDCREEYEDPSDRRYHAQTIACPKCGPQLFSTPSNENPIKGAGEALKDEKIVAIKGIGGTHLACNAFNSEVVEKLKRRLQRLHKPLAIMAEDLDMVKKIAIISEKEKESLTSIKRPIVVLERAKDSPLTHEVSEGLHNVGVMLPYTGVHYLLFDHISFPVVMTSANLTGKPMLIENEKIISELDNIADFMLLHGRKIVARCDDSVIRFSGGTRRFLRRSRGWAPSPIRLDLGNETILALGAEFDNTIALYDDGNCYVSQHIGDVDDLETLNFLKQTIDHLTNITNLDTPNIVACDLHPDFLTTELAEDISEDPVRVQHHHSHLASLLGEKEIQEIVGIDADGVGFGPDGTIWGGEVLLATRSEYERLGSLSPMLMPGSDLASRHPSRMIAGIFYDSSDLSEILSEHATFPDGGEERRIVEKQVRKKFNSPVTTSAGRTLDAVSSLLGVSHERNYEGEPAMKLESFAVKGSPLDLEPSIKNLKGRLVVDVQSMFRRLIDLKEKGTRREDIAATAQNMLAKGLAQIAVRCAEERGVKNIGFTGGVAYNDAVGCKIREIVEGSGLNYYTNSDLPPGDGGVSFGQLIVAANA</sequence>
<dbReference type="GO" id="GO:0051604">
    <property type="term" value="P:protein maturation"/>
    <property type="evidence" value="ECO:0007669"/>
    <property type="project" value="TreeGrafter"/>
</dbReference>
<dbReference type="Proteomes" id="UP000070263">
    <property type="component" value="Unassembled WGS sequence"/>
</dbReference>
<keyword evidence="3" id="KW-0436">Ligase</keyword>
<comment type="catalytic activity">
    <reaction evidence="7">
        <text>C-terminal L-cysteinyl-[HypE protein] + carbamoyl phosphate + ATP + H2O = C-terminal S-carboxamide-L-cysteinyl-[HypE protein] + AMP + phosphate + diphosphate + H(+)</text>
        <dbReference type="Rhea" id="RHEA:55636"/>
        <dbReference type="Rhea" id="RHEA-COMP:14247"/>
        <dbReference type="Rhea" id="RHEA-COMP:14392"/>
        <dbReference type="ChEBI" id="CHEBI:15377"/>
        <dbReference type="ChEBI" id="CHEBI:15378"/>
        <dbReference type="ChEBI" id="CHEBI:30616"/>
        <dbReference type="ChEBI" id="CHEBI:33019"/>
        <dbReference type="ChEBI" id="CHEBI:43474"/>
        <dbReference type="ChEBI" id="CHEBI:58228"/>
        <dbReference type="ChEBI" id="CHEBI:76913"/>
        <dbReference type="ChEBI" id="CHEBI:139126"/>
        <dbReference type="ChEBI" id="CHEBI:456215"/>
    </reaction>
</comment>
<dbReference type="GO" id="GO:0016874">
    <property type="term" value="F:ligase activity"/>
    <property type="evidence" value="ECO:0007669"/>
    <property type="project" value="UniProtKB-KW"/>
</dbReference>
<gene>
    <name evidence="11" type="ORF">AKJ51_03620</name>
</gene>
<keyword evidence="12" id="KW-1185">Reference proteome</keyword>
<keyword evidence="5" id="KW-0863">Zinc-finger</keyword>
<dbReference type="Pfam" id="PF22521">
    <property type="entry name" value="HypF_C_2"/>
    <property type="match status" value="1"/>
</dbReference>
<dbReference type="SUPFAM" id="SSF55821">
    <property type="entry name" value="YrdC/RibB"/>
    <property type="match status" value="1"/>
</dbReference>
<feature type="domain" description="YrdC-like" evidence="10">
    <location>
        <begin position="150"/>
        <end position="335"/>
    </location>
</feature>
<evidence type="ECO:0000256" key="5">
    <source>
        <dbReference type="ARBA" id="ARBA00022771"/>
    </source>
</evidence>
<keyword evidence="4" id="KW-0479">Metal-binding</keyword>
<comment type="caution">
    <text evidence="8">Lacks conserved residue(s) required for the propagation of feature annotation.</text>
</comment>
<dbReference type="PANTHER" id="PTHR42959:SF1">
    <property type="entry name" value="CARBAMOYLTRANSFERASE HYPF"/>
    <property type="match status" value="1"/>
</dbReference>
<dbReference type="PATRIC" id="fig|1698280.3.peg.785"/>
<accession>A0A133VJC5</accession>
<comment type="caution">
    <text evidence="11">The sequence shown here is derived from an EMBL/GenBank/DDBJ whole genome shotgun (WGS) entry which is preliminary data.</text>
</comment>
<reference evidence="11 12" key="1">
    <citation type="journal article" date="2016" name="Sci. Rep.">
        <title>Metabolic traits of an uncultured archaeal lineage -MSBL1- from brine pools of the Red Sea.</title>
        <authorList>
            <person name="Mwirichia R."/>
            <person name="Alam I."/>
            <person name="Rashid M."/>
            <person name="Vinu M."/>
            <person name="Ba-Alawi W."/>
            <person name="Anthony Kamau A."/>
            <person name="Kamanda Ngugi D."/>
            <person name="Goker M."/>
            <person name="Klenk H.P."/>
            <person name="Bajic V."/>
            <person name="Stingl U."/>
        </authorList>
    </citation>
    <scope>NUCLEOTIDE SEQUENCE [LARGE SCALE GENOMIC DNA]</scope>
    <source>
        <strain evidence="11">SCGC-AAA382A20</strain>
    </source>
</reference>
<dbReference type="AlphaFoldDB" id="A0A133VJC5"/>
<dbReference type="Gene3D" id="3.30.110.120">
    <property type="match status" value="1"/>
</dbReference>
<name>A0A133VJC5_9EURY</name>